<dbReference type="PANTHER" id="PTHR32305:SF15">
    <property type="entry name" value="PROTEIN RHSA-RELATED"/>
    <property type="match status" value="1"/>
</dbReference>
<sequence>MSNRIVKALEDGAKKVGKTLAEDAGKAVRDFYHSAGNNLKKVARNTAKTDAEHATALQRLLKDGGEDSHEPHLPGGRRGGGEPGLGGHRRPGQPSEGNGRCQTAGDPVDVVSGQMIASVVDLTLAGILPLTLRRAYASGYRGGRLHGPGWSSTVDQRVQIDAAGVHFAGDDAQVLHYPRPGLSGEAVLPTAGARWPLTWDQDTGVISIEDPDRGLTRLFAPTTANPVATHETRPITALVDRNDHRVTFLHDDTGAPREIRHSAGYRVAVDTFHTAAGLRIEGLRLLDSTGGGQHTEVVRYQYYPDGRLAGVVNSSGSPYVYEYDDADRITAWIDRNGDSYAYTYDDHGRVVQGRGHADILSATFQYDTARRVTAVTDSLGHTTSYHYDEQHRVTVIVDPLGHTAVTTYDDHGHVLSRTDEIGRTTSFELDEHGTPVGITEPDGSTIELGYTALRQLASVRHRGTLTASFTYDPNGNLLTSTDALSAVTTRRYDEQGRLCAVTDPLGQVRRLDTNPAGLITAVTDPAGRTARVGYDAFGRVSTFTDPLGAVTRLIRRPEGEITDRIHPDGTRESWTYDPEGNCTEQRDQAGAVTRFAIGPFGQLAGRTLADGEEQVFTYDTEMQLLSVATGDARWSYRYDPAGHLVSESDFNGRSLSYRLDGADQLLSVTDTAGRTTSFSYDLLGQQLERRNHDGSVVTLTYDTRGCLASVSRDGNILEYGYDAVGRILSESINGRSTRHGYDLMGRRTSRTTPTGIVSTWNYDANHQPTALVNRLGTLTFDYDDSGRETTRHLGDGAAITQTWDDCNRLSAQSLWSRDSTTRSGGAYTNLRERTYSYRADGLPSAMTDSLHGRRDFELTPAGRVTRVNARSWSETYAYDQLGNIVRAHDTRAPDHPTAGERSFDGSLLRNAGRTSYAYDDQGRLVRMLVRTLSGQRREWHYSWDAEDQLAEVATPDRFWWRYEYDPLGRRIAKRRFAELNGERVQVEETLFAWDGDQLIEQYGHTAAGGRLAISWDWQQGSWRALTQTERVWHPGAGPDQAPADERFLAVVTDLVDTPSDLVTLDGQVVWSADTDLWGRRLESGPGRTPGCPLGRPGQYHDAETGLEYNHFRYYDPGTGRYLSSDPLGLSAGPNPHAYVPNPLFWIDPYGLAKKQPKGWGGWYGKLKPANWTDGSDNNSYEVNHIPAQDAWLDLGLPTDLKESTGPAIRMEYDDHRNFISTGSGRASKAWRAKQRSLILQGKFDVAMKMDIGKIRKEHGTKYDAAIKEMVDSLPNNRKFQKYLKDNGWKIRECLLE</sequence>
<dbReference type="EMBL" id="BAAALF010000076">
    <property type="protein sequence ID" value="GAA1246714.1"/>
    <property type="molecule type" value="Genomic_DNA"/>
</dbReference>
<feature type="region of interest" description="Disordered" evidence="2">
    <location>
        <begin position="62"/>
        <end position="106"/>
    </location>
</feature>
<dbReference type="NCBIfam" id="TIGR01643">
    <property type="entry name" value="YD_repeat_2x"/>
    <property type="match status" value="12"/>
</dbReference>
<protein>
    <recommendedName>
        <fullName evidence="7">RHS repeat-associated protein</fullName>
    </recommendedName>
</protein>
<evidence type="ECO:0000313" key="5">
    <source>
        <dbReference type="EMBL" id="GAA1246714.1"/>
    </source>
</evidence>
<proteinExistence type="predicted"/>
<dbReference type="PRINTS" id="PR00394">
    <property type="entry name" value="RHSPROTEIN"/>
</dbReference>
<organism evidence="5 6">
    <name type="scientific">Kitasatospora nipponensis</name>
    <dbReference type="NCBI Taxonomy" id="258049"/>
    <lineage>
        <taxon>Bacteria</taxon>
        <taxon>Bacillati</taxon>
        <taxon>Actinomycetota</taxon>
        <taxon>Actinomycetes</taxon>
        <taxon>Kitasatosporales</taxon>
        <taxon>Streptomycetaceae</taxon>
        <taxon>Kitasatospora</taxon>
    </lineage>
</organism>
<dbReference type="NCBIfam" id="TIGR03696">
    <property type="entry name" value="Rhs_assc_core"/>
    <property type="match status" value="1"/>
</dbReference>
<dbReference type="InterPro" id="IPR031325">
    <property type="entry name" value="RHS_repeat"/>
</dbReference>
<feature type="domain" description="Teneurin-like YD-shell" evidence="4">
    <location>
        <begin position="322"/>
        <end position="416"/>
    </location>
</feature>
<dbReference type="Pfam" id="PF25023">
    <property type="entry name" value="TEN_YD-shell"/>
    <property type="match status" value="2"/>
</dbReference>
<evidence type="ECO:0008006" key="7">
    <source>
        <dbReference type="Google" id="ProtNLM"/>
    </source>
</evidence>
<comment type="caution">
    <text evidence="5">The sequence shown here is derived from an EMBL/GenBank/DDBJ whole genome shotgun (WGS) entry which is preliminary data.</text>
</comment>
<keyword evidence="6" id="KW-1185">Reference proteome</keyword>
<evidence type="ECO:0000259" key="4">
    <source>
        <dbReference type="Pfam" id="PF25023"/>
    </source>
</evidence>
<dbReference type="Pfam" id="PF05593">
    <property type="entry name" value="RHS_repeat"/>
    <property type="match status" value="3"/>
</dbReference>
<feature type="domain" description="DUF6531" evidence="3">
    <location>
        <begin position="105"/>
        <end position="177"/>
    </location>
</feature>
<dbReference type="InterPro" id="IPR050708">
    <property type="entry name" value="T6SS_VgrG/RHS"/>
</dbReference>
<dbReference type="Proteomes" id="UP001500037">
    <property type="component" value="Unassembled WGS sequence"/>
</dbReference>
<keyword evidence="1" id="KW-0677">Repeat</keyword>
<dbReference type="PANTHER" id="PTHR32305">
    <property type="match status" value="1"/>
</dbReference>
<dbReference type="RefSeq" id="WP_344443382.1">
    <property type="nucleotide sequence ID" value="NZ_BAAALF010000076.1"/>
</dbReference>
<reference evidence="5 6" key="1">
    <citation type="journal article" date="2019" name="Int. J. Syst. Evol. Microbiol.">
        <title>The Global Catalogue of Microorganisms (GCM) 10K type strain sequencing project: providing services to taxonomists for standard genome sequencing and annotation.</title>
        <authorList>
            <consortium name="The Broad Institute Genomics Platform"/>
            <consortium name="The Broad Institute Genome Sequencing Center for Infectious Disease"/>
            <person name="Wu L."/>
            <person name="Ma J."/>
        </authorList>
    </citation>
    <scope>NUCLEOTIDE SEQUENCE [LARGE SCALE GENOMIC DNA]</scope>
    <source>
        <strain evidence="5 6">JCM 13004</strain>
    </source>
</reference>
<feature type="domain" description="Teneurin-like YD-shell" evidence="4">
    <location>
        <begin position="615"/>
        <end position="728"/>
    </location>
</feature>
<feature type="compositionally biased region" description="Basic and acidic residues" evidence="2">
    <location>
        <begin position="62"/>
        <end position="72"/>
    </location>
</feature>
<accession>A0ABN1WJS5</accession>
<dbReference type="InterPro" id="IPR045351">
    <property type="entry name" value="DUF6531"/>
</dbReference>
<feature type="compositionally biased region" description="Gly residues" evidence="2">
    <location>
        <begin position="76"/>
        <end position="86"/>
    </location>
</feature>
<evidence type="ECO:0000256" key="1">
    <source>
        <dbReference type="ARBA" id="ARBA00022737"/>
    </source>
</evidence>
<gene>
    <name evidence="5" type="ORF">GCM10009665_42070</name>
</gene>
<dbReference type="InterPro" id="IPR056823">
    <property type="entry name" value="TEN-like_YD-shell"/>
</dbReference>
<evidence type="ECO:0000259" key="3">
    <source>
        <dbReference type="Pfam" id="PF20148"/>
    </source>
</evidence>
<evidence type="ECO:0000313" key="6">
    <source>
        <dbReference type="Proteomes" id="UP001500037"/>
    </source>
</evidence>
<dbReference type="Gene3D" id="2.180.10.10">
    <property type="entry name" value="RHS repeat-associated core"/>
    <property type="match status" value="4"/>
</dbReference>
<dbReference type="InterPro" id="IPR006530">
    <property type="entry name" value="YD"/>
</dbReference>
<name>A0ABN1WJS5_9ACTN</name>
<evidence type="ECO:0000256" key="2">
    <source>
        <dbReference type="SAM" id="MobiDB-lite"/>
    </source>
</evidence>
<dbReference type="InterPro" id="IPR022385">
    <property type="entry name" value="Rhs_assc_core"/>
</dbReference>
<dbReference type="Pfam" id="PF20148">
    <property type="entry name" value="DUF6531"/>
    <property type="match status" value="1"/>
</dbReference>